<evidence type="ECO:0000256" key="6">
    <source>
        <dbReference type="ARBA" id="ARBA00022723"/>
    </source>
</evidence>
<dbReference type="Gene3D" id="2.60.40.1180">
    <property type="entry name" value="Golgi alpha-mannosidase II"/>
    <property type="match status" value="1"/>
</dbReference>
<dbReference type="InterPro" id="IPR006047">
    <property type="entry name" value="GH13_cat_dom"/>
</dbReference>
<evidence type="ECO:0000256" key="7">
    <source>
        <dbReference type="ARBA" id="ARBA00022801"/>
    </source>
</evidence>
<evidence type="ECO:0000256" key="4">
    <source>
        <dbReference type="ARBA" id="ARBA00012595"/>
    </source>
</evidence>
<evidence type="ECO:0000256" key="13">
    <source>
        <dbReference type="SAM" id="SignalP"/>
    </source>
</evidence>
<evidence type="ECO:0000313" key="17">
    <source>
        <dbReference type="Proteomes" id="UP000569329"/>
    </source>
</evidence>
<keyword evidence="6" id="KW-0479">Metal-binding</keyword>
<comment type="caution">
    <text evidence="16">The sequence shown here is derived from an EMBL/GenBank/DDBJ whole genome shotgun (WGS) entry which is preliminary data.</text>
</comment>
<dbReference type="Proteomes" id="UP000569329">
    <property type="component" value="Unassembled WGS sequence"/>
</dbReference>
<dbReference type="InterPro" id="IPR017853">
    <property type="entry name" value="GH"/>
</dbReference>
<keyword evidence="13" id="KW-0732">Signal</keyword>
<evidence type="ECO:0000313" key="16">
    <source>
        <dbReference type="EMBL" id="MBA8825593.1"/>
    </source>
</evidence>
<comment type="similarity">
    <text evidence="3 11">Belongs to the glycosyl hydrolase 13 family.</text>
</comment>
<evidence type="ECO:0000256" key="5">
    <source>
        <dbReference type="ARBA" id="ARBA00017303"/>
    </source>
</evidence>
<evidence type="ECO:0000256" key="3">
    <source>
        <dbReference type="ARBA" id="ARBA00008061"/>
    </source>
</evidence>
<dbReference type="InterPro" id="IPR013780">
    <property type="entry name" value="Glyco_hydro_b"/>
</dbReference>
<dbReference type="Gene3D" id="3.20.20.80">
    <property type="entry name" value="Glycosidases"/>
    <property type="match status" value="1"/>
</dbReference>
<dbReference type="RefSeq" id="WP_182544895.1">
    <property type="nucleotide sequence ID" value="NZ_JACGWZ010000004.1"/>
</dbReference>
<keyword evidence="10 12" id="KW-0326">Glycosidase</keyword>
<dbReference type="GO" id="GO:0005975">
    <property type="term" value="P:carbohydrate metabolic process"/>
    <property type="evidence" value="ECO:0007669"/>
    <property type="project" value="InterPro"/>
</dbReference>
<protein>
    <recommendedName>
        <fullName evidence="5 12">Alpha-amylase</fullName>
        <ecNumber evidence="4 12">3.2.1.1</ecNumber>
    </recommendedName>
</protein>
<dbReference type="EC" id="3.2.1.1" evidence="4 12"/>
<dbReference type="SUPFAM" id="SSF51445">
    <property type="entry name" value="(Trans)glycosidases"/>
    <property type="match status" value="1"/>
</dbReference>
<dbReference type="InterPro" id="IPR031319">
    <property type="entry name" value="A-amylase_C"/>
</dbReference>
<dbReference type="PANTHER" id="PTHR43447">
    <property type="entry name" value="ALPHA-AMYLASE"/>
    <property type="match status" value="1"/>
</dbReference>
<dbReference type="CDD" id="cd11317">
    <property type="entry name" value="AmyAc_bac_euk_AmyA"/>
    <property type="match status" value="1"/>
</dbReference>
<feature type="signal peptide" evidence="13">
    <location>
        <begin position="1"/>
        <end position="22"/>
    </location>
</feature>
<feature type="domain" description="Glycosyl hydrolase family 13 catalytic" evidence="15">
    <location>
        <begin position="39"/>
        <end position="391"/>
    </location>
</feature>
<sequence length="494" mass="52104">MRLRALTLTTAVVSSVVVPAAAAPQRTNTEARPLAATEGPIVQMFGWPWDSLAEECRSSLGPSGYAAIQVSPPTEHVQLAGEGYPWYEDYQPVSYELRSRRGDAEQFGNMVSACNAAGVKVYVDVVLNHMSGSGSQGSGPGSGGTEYAKYDYPGTYVDSDFHDCRRDIADYTDKWEVRNCELVGLADLKTESTEVRDTQTAYLNELVDMGVSGFRVDAAKHMAPQDIAAVVDGLHKTPPGATPYVYQEVIADATTSASEYTGHGDATTFAYTDRVAGAFADGSVSGLRNLPDELSLKSEQAVVFVANHDTERSSPTLTYKDGAAYDLANAFAMAFPYGTARVQSGFDFGSNTDAGPPSDSNGFTEPAGCGDGSAWVCTHRHQLVAGMAGFSSAVSGAGVTDWWDNGSNLIAFGRGDAGFVAFNSGGAQGSAREQVTREFTTSLPAGTYCDVMTGRFENGECTGEAVEVSSDGTFTAMVEANSGVALHENAELGS</sequence>
<evidence type="ECO:0000256" key="8">
    <source>
        <dbReference type="ARBA" id="ARBA00022837"/>
    </source>
</evidence>
<evidence type="ECO:0000256" key="9">
    <source>
        <dbReference type="ARBA" id="ARBA00023277"/>
    </source>
</evidence>
<dbReference type="InterPro" id="IPR006048">
    <property type="entry name" value="A-amylase/branching_C"/>
</dbReference>
<keyword evidence="17" id="KW-1185">Reference proteome</keyword>
<comment type="catalytic activity">
    <reaction evidence="1 12">
        <text>Endohydrolysis of (1-&gt;4)-alpha-D-glucosidic linkages in polysaccharides containing three or more (1-&gt;4)-alpha-linked D-glucose units.</text>
        <dbReference type="EC" id="3.2.1.1"/>
    </reaction>
</comment>
<dbReference type="SUPFAM" id="SSF51011">
    <property type="entry name" value="Glycosyl hydrolase domain"/>
    <property type="match status" value="1"/>
</dbReference>
<dbReference type="SMART" id="SM00632">
    <property type="entry name" value="Aamy_C"/>
    <property type="match status" value="1"/>
</dbReference>
<evidence type="ECO:0000259" key="15">
    <source>
        <dbReference type="SMART" id="SM00642"/>
    </source>
</evidence>
<evidence type="ECO:0000256" key="1">
    <source>
        <dbReference type="ARBA" id="ARBA00000548"/>
    </source>
</evidence>
<feature type="chain" id="PRO_5033046337" description="Alpha-amylase" evidence="13">
    <location>
        <begin position="23"/>
        <end position="494"/>
    </location>
</feature>
<evidence type="ECO:0000256" key="11">
    <source>
        <dbReference type="RuleBase" id="RU003615"/>
    </source>
</evidence>
<dbReference type="SMART" id="SM00642">
    <property type="entry name" value="Aamy"/>
    <property type="match status" value="1"/>
</dbReference>
<evidence type="ECO:0000256" key="12">
    <source>
        <dbReference type="RuleBase" id="RU361134"/>
    </source>
</evidence>
<name>A0A839DX23_9PSEU</name>
<reference evidence="16 17" key="1">
    <citation type="submission" date="2020-07" db="EMBL/GenBank/DDBJ databases">
        <title>Sequencing the genomes of 1000 actinobacteria strains.</title>
        <authorList>
            <person name="Klenk H.-P."/>
        </authorList>
    </citation>
    <scope>NUCLEOTIDE SEQUENCE [LARGE SCALE GENOMIC DNA]</scope>
    <source>
        <strain evidence="16 17">DSM 45975</strain>
    </source>
</reference>
<comment type="cofactor">
    <cofactor evidence="2">
        <name>Ca(2+)</name>
        <dbReference type="ChEBI" id="CHEBI:29108"/>
    </cofactor>
</comment>
<organism evidence="16 17">
    <name type="scientific">Halosaccharopolyspora lacisalsi</name>
    <dbReference type="NCBI Taxonomy" id="1000566"/>
    <lineage>
        <taxon>Bacteria</taxon>
        <taxon>Bacillati</taxon>
        <taxon>Actinomycetota</taxon>
        <taxon>Actinomycetes</taxon>
        <taxon>Pseudonocardiales</taxon>
        <taxon>Pseudonocardiaceae</taxon>
        <taxon>Halosaccharopolyspora</taxon>
    </lineage>
</organism>
<keyword evidence="9 12" id="KW-0119">Carbohydrate metabolism</keyword>
<dbReference type="Pfam" id="PF02806">
    <property type="entry name" value="Alpha-amylase_C"/>
    <property type="match status" value="1"/>
</dbReference>
<keyword evidence="8" id="KW-0106">Calcium</keyword>
<gene>
    <name evidence="16" type="ORF">FHX42_002959</name>
</gene>
<evidence type="ECO:0000259" key="14">
    <source>
        <dbReference type="SMART" id="SM00632"/>
    </source>
</evidence>
<dbReference type="InterPro" id="IPR006046">
    <property type="entry name" value="Alpha_amylase"/>
</dbReference>
<dbReference type="GO" id="GO:0046872">
    <property type="term" value="F:metal ion binding"/>
    <property type="evidence" value="ECO:0007669"/>
    <property type="project" value="UniProtKB-KW"/>
</dbReference>
<dbReference type="Pfam" id="PF00128">
    <property type="entry name" value="Alpha-amylase"/>
    <property type="match status" value="1"/>
</dbReference>
<dbReference type="EMBL" id="JACGWZ010000004">
    <property type="protein sequence ID" value="MBA8825593.1"/>
    <property type="molecule type" value="Genomic_DNA"/>
</dbReference>
<proteinExistence type="inferred from homology"/>
<dbReference type="PRINTS" id="PR00110">
    <property type="entry name" value="ALPHAAMYLASE"/>
</dbReference>
<dbReference type="GO" id="GO:0004556">
    <property type="term" value="F:alpha-amylase activity"/>
    <property type="evidence" value="ECO:0007669"/>
    <property type="project" value="UniProtKB-UniRule"/>
</dbReference>
<evidence type="ECO:0000256" key="2">
    <source>
        <dbReference type="ARBA" id="ARBA00001913"/>
    </source>
</evidence>
<feature type="domain" description="Alpha-amylase C-terminal" evidence="14">
    <location>
        <begin position="400"/>
        <end position="491"/>
    </location>
</feature>
<evidence type="ECO:0000256" key="10">
    <source>
        <dbReference type="ARBA" id="ARBA00023295"/>
    </source>
</evidence>
<accession>A0A839DX23</accession>
<dbReference type="AlphaFoldDB" id="A0A839DX23"/>
<keyword evidence="7 12" id="KW-0378">Hydrolase</keyword>